<evidence type="ECO:0000313" key="2">
    <source>
        <dbReference type="EMBL" id="MPC36587.1"/>
    </source>
</evidence>
<comment type="caution">
    <text evidence="2">The sequence shown here is derived from an EMBL/GenBank/DDBJ whole genome shotgun (WGS) entry which is preliminary data.</text>
</comment>
<proteinExistence type="predicted"/>
<organism evidence="2 3">
    <name type="scientific">Portunus trituberculatus</name>
    <name type="common">Swimming crab</name>
    <name type="synonym">Neptunus trituberculatus</name>
    <dbReference type="NCBI Taxonomy" id="210409"/>
    <lineage>
        <taxon>Eukaryota</taxon>
        <taxon>Metazoa</taxon>
        <taxon>Ecdysozoa</taxon>
        <taxon>Arthropoda</taxon>
        <taxon>Crustacea</taxon>
        <taxon>Multicrustacea</taxon>
        <taxon>Malacostraca</taxon>
        <taxon>Eumalacostraca</taxon>
        <taxon>Eucarida</taxon>
        <taxon>Decapoda</taxon>
        <taxon>Pleocyemata</taxon>
        <taxon>Brachyura</taxon>
        <taxon>Eubrachyura</taxon>
        <taxon>Portunoidea</taxon>
        <taxon>Portunidae</taxon>
        <taxon>Portuninae</taxon>
        <taxon>Portunus</taxon>
    </lineage>
</organism>
<dbReference type="EMBL" id="VSRR010003553">
    <property type="protein sequence ID" value="MPC36587.1"/>
    <property type="molecule type" value="Genomic_DNA"/>
</dbReference>
<gene>
    <name evidence="2" type="ORF">E2C01_030050</name>
</gene>
<name>A0A5B7ETP0_PORTR</name>
<sequence>MVHRGNCLCSAALYSQEARTRSPKPATAPGRTREGRHPLTTWMTWSRQKRCQPIAHSNMSGCIGPRWPAFITKCRDTG</sequence>
<keyword evidence="3" id="KW-1185">Reference proteome</keyword>
<evidence type="ECO:0000256" key="1">
    <source>
        <dbReference type="SAM" id="MobiDB-lite"/>
    </source>
</evidence>
<accession>A0A5B7ETP0</accession>
<dbReference type="AlphaFoldDB" id="A0A5B7ETP0"/>
<dbReference type="Proteomes" id="UP000324222">
    <property type="component" value="Unassembled WGS sequence"/>
</dbReference>
<evidence type="ECO:0000313" key="3">
    <source>
        <dbReference type="Proteomes" id="UP000324222"/>
    </source>
</evidence>
<reference evidence="2 3" key="1">
    <citation type="submission" date="2019-05" db="EMBL/GenBank/DDBJ databases">
        <title>Another draft genome of Portunus trituberculatus and its Hox gene families provides insights of decapod evolution.</title>
        <authorList>
            <person name="Jeong J.-H."/>
            <person name="Song I."/>
            <person name="Kim S."/>
            <person name="Choi T."/>
            <person name="Kim D."/>
            <person name="Ryu S."/>
            <person name="Kim W."/>
        </authorList>
    </citation>
    <scope>NUCLEOTIDE SEQUENCE [LARGE SCALE GENOMIC DNA]</scope>
    <source>
        <tissue evidence="2">Muscle</tissue>
    </source>
</reference>
<feature type="region of interest" description="Disordered" evidence="1">
    <location>
        <begin position="16"/>
        <end position="37"/>
    </location>
</feature>
<protein>
    <submittedName>
        <fullName evidence="2">Uncharacterized protein</fullName>
    </submittedName>
</protein>